<reference evidence="3" key="2">
    <citation type="submission" date="2020-05" db="EMBL/GenBank/DDBJ databases">
        <authorList>
            <person name="Kim H.-S."/>
            <person name="Proctor R.H."/>
            <person name="Brown D.W."/>
        </authorList>
    </citation>
    <scope>NUCLEOTIDE SEQUENCE</scope>
    <source>
        <strain evidence="3">NRRL 20472</strain>
    </source>
</reference>
<dbReference type="PANTHER" id="PTHR38111:SF11">
    <property type="entry name" value="TRANSCRIPTION FACTOR DOMAIN-CONTAINING PROTEIN-RELATED"/>
    <property type="match status" value="1"/>
</dbReference>
<gene>
    <name evidence="3" type="ORF">FSARC_12634</name>
</gene>
<dbReference type="Proteomes" id="UP000622797">
    <property type="component" value="Unassembled WGS sequence"/>
</dbReference>
<evidence type="ECO:0000256" key="1">
    <source>
        <dbReference type="ARBA" id="ARBA00023242"/>
    </source>
</evidence>
<dbReference type="AlphaFoldDB" id="A0A8H4T700"/>
<evidence type="ECO:0000259" key="2">
    <source>
        <dbReference type="PROSITE" id="PS50048"/>
    </source>
</evidence>
<dbReference type="InterPro" id="IPR053178">
    <property type="entry name" value="Osmoadaptation_assoc"/>
</dbReference>
<feature type="domain" description="Zn(2)-C6 fungal-type" evidence="2">
    <location>
        <begin position="7"/>
        <end position="36"/>
    </location>
</feature>
<sequence length="449" mass="50179">MPRRSRGCAACRQRRIGCDGGSPSCRQCLITNRQCSGPLQGPVIIDQTQRTIARNSQRRKTLARSPPSIPYQPSAQAIFAHAFITEFVSFITARNEVARRSSWLTELQQGSIAGEGPALELSMQATALAYCGAASGNPAVVREACNIYGRALTKHSASVAQGLGPQRAAALCTCVMLSLFEAVCSTSSMAYATHLRAAQRIVELARRETSLEHSQVIWQLGQHVQCQTLFVMITTPRGYLQHTPNPVIWARPHETTPLYPTETIDRLMDVVFYLADILIRRSDRDKRDIPVDPNINIEIEHLWTEFQKQVAQAGECLQRPLHPRVQYKDPFVAMVVAYFAASRVILGILEPQTCDHQSTCQDLYDTILGCSYFLEDKNVGCAYLRMFFPLILVILHSPFGQQCESAHALLQQRMHNTAFKGMGSIAIKRVQYDQELDLHTSRTPLMTFA</sequence>
<dbReference type="PANTHER" id="PTHR38111">
    <property type="entry name" value="ZN(2)-C6 FUNGAL-TYPE DOMAIN-CONTAINING PROTEIN-RELATED"/>
    <property type="match status" value="1"/>
</dbReference>
<dbReference type="PROSITE" id="PS00463">
    <property type="entry name" value="ZN2_CY6_FUNGAL_1"/>
    <property type="match status" value="1"/>
</dbReference>
<evidence type="ECO:0000313" key="4">
    <source>
        <dbReference type="Proteomes" id="UP000622797"/>
    </source>
</evidence>
<proteinExistence type="predicted"/>
<name>A0A8H4T700_9HYPO</name>
<keyword evidence="1" id="KW-0539">Nucleus</keyword>
<dbReference type="Gene3D" id="4.10.240.10">
    <property type="entry name" value="Zn(2)-C6 fungal-type DNA-binding domain"/>
    <property type="match status" value="1"/>
</dbReference>
<dbReference type="PROSITE" id="PS50048">
    <property type="entry name" value="ZN2_CY6_FUNGAL_2"/>
    <property type="match status" value="1"/>
</dbReference>
<dbReference type="OrthoDB" id="3525185at2759"/>
<evidence type="ECO:0000313" key="3">
    <source>
        <dbReference type="EMBL" id="KAF4952439.1"/>
    </source>
</evidence>
<dbReference type="SUPFAM" id="SSF57701">
    <property type="entry name" value="Zn2/Cys6 DNA-binding domain"/>
    <property type="match status" value="1"/>
</dbReference>
<dbReference type="GO" id="GO:0008270">
    <property type="term" value="F:zinc ion binding"/>
    <property type="evidence" value="ECO:0007669"/>
    <property type="project" value="InterPro"/>
</dbReference>
<dbReference type="SMART" id="SM00066">
    <property type="entry name" value="GAL4"/>
    <property type="match status" value="1"/>
</dbReference>
<reference evidence="3" key="1">
    <citation type="journal article" date="2020" name="BMC Genomics">
        <title>Correction to: Identification and distribution of gene clusters required for synthesis of sphingolipid metabolism inhibitors in diverse species of the filamentous fungus Fusarium.</title>
        <authorList>
            <person name="Kim H.S."/>
            <person name="Lohmar J.M."/>
            <person name="Busman M."/>
            <person name="Brown D.W."/>
            <person name="Naumann T.A."/>
            <person name="Divon H.H."/>
            <person name="Lysoe E."/>
            <person name="Uhlig S."/>
            <person name="Proctor R.H."/>
        </authorList>
    </citation>
    <scope>NUCLEOTIDE SEQUENCE</scope>
    <source>
        <strain evidence="3">NRRL 20472</strain>
    </source>
</reference>
<keyword evidence="4" id="KW-1185">Reference proteome</keyword>
<comment type="caution">
    <text evidence="3">The sequence shown here is derived from an EMBL/GenBank/DDBJ whole genome shotgun (WGS) entry which is preliminary data.</text>
</comment>
<organism evidence="3 4">
    <name type="scientific">Fusarium sarcochroum</name>
    <dbReference type="NCBI Taxonomy" id="1208366"/>
    <lineage>
        <taxon>Eukaryota</taxon>
        <taxon>Fungi</taxon>
        <taxon>Dikarya</taxon>
        <taxon>Ascomycota</taxon>
        <taxon>Pezizomycotina</taxon>
        <taxon>Sordariomycetes</taxon>
        <taxon>Hypocreomycetidae</taxon>
        <taxon>Hypocreales</taxon>
        <taxon>Nectriaceae</taxon>
        <taxon>Fusarium</taxon>
        <taxon>Fusarium lateritium species complex</taxon>
    </lineage>
</organism>
<dbReference type="Pfam" id="PF00172">
    <property type="entry name" value="Zn_clus"/>
    <property type="match status" value="1"/>
</dbReference>
<dbReference type="GO" id="GO:0000981">
    <property type="term" value="F:DNA-binding transcription factor activity, RNA polymerase II-specific"/>
    <property type="evidence" value="ECO:0007669"/>
    <property type="project" value="InterPro"/>
</dbReference>
<dbReference type="EMBL" id="JABEXW010000881">
    <property type="protein sequence ID" value="KAF4952439.1"/>
    <property type="molecule type" value="Genomic_DNA"/>
</dbReference>
<dbReference type="InterPro" id="IPR001138">
    <property type="entry name" value="Zn2Cys6_DnaBD"/>
</dbReference>
<dbReference type="InterPro" id="IPR036864">
    <property type="entry name" value="Zn2-C6_fun-type_DNA-bd_sf"/>
</dbReference>
<dbReference type="CDD" id="cd00067">
    <property type="entry name" value="GAL4"/>
    <property type="match status" value="1"/>
</dbReference>
<protein>
    <recommendedName>
        <fullName evidence="2">Zn(2)-C6 fungal-type domain-containing protein</fullName>
    </recommendedName>
</protein>
<accession>A0A8H4T700</accession>